<gene>
    <name evidence="1" type="ORF">NTEN_LOCUS7179</name>
</gene>
<reference evidence="1 2" key="1">
    <citation type="submission" date="2020-02" db="EMBL/GenBank/DDBJ databases">
        <authorList>
            <person name="Ferguson B K."/>
        </authorList>
    </citation>
    <scope>NUCLEOTIDE SEQUENCE [LARGE SCALE GENOMIC DNA]</scope>
</reference>
<proteinExistence type="predicted"/>
<evidence type="ECO:0000313" key="2">
    <source>
        <dbReference type="Proteomes" id="UP000479000"/>
    </source>
</evidence>
<organism evidence="1 2">
    <name type="scientific">Nesidiocoris tenuis</name>
    <dbReference type="NCBI Taxonomy" id="355587"/>
    <lineage>
        <taxon>Eukaryota</taxon>
        <taxon>Metazoa</taxon>
        <taxon>Ecdysozoa</taxon>
        <taxon>Arthropoda</taxon>
        <taxon>Hexapoda</taxon>
        <taxon>Insecta</taxon>
        <taxon>Pterygota</taxon>
        <taxon>Neoptera</taxon>
        <taxon>Paraneoptera</taxon>
        <taxon>Hemiptera</taxon>
        <taxon>Heteroptera</taxon>
        <taxon>Panheteroptera</taxon>
        <taxon>Cimicomorpha</taxon>
        <taxon>Miridae</taxon>
        <taxon>Dicyphina</taxon>
        <taxon>Nesidiocoris</taxon>
    </lineage>
</organism>
<dbReference type="Proteomes" id="UP000479000">
    <property type="component" value="Unassembled WGS sequence"/>
</dbReference>
<protein>
    <submittedName>
        <fullName evidence="1">Uncharacterized protein</fullName>
    </submittedName>
</protein>
<sequence>MDSCGWIVVGCPYQGEFIFWTTGGLDEILRERNFHGISSVSKNSSRACLSDVIQHLSHSNANFAQWSPA</sequence>
<accession>A0A6H5GET0</accession>
<keyword evidence="2" id="KW-1185">Reference proteome</keyword>
<dbReference type="EMBL" id="CADCXU010010606">
    <property type="protein sequence ID" value="CAB0001392.1"/>
    <property type="molecule type" value="Genomic_DNA"/>
</dbReference>
<feature type="non-terminal residue" evidence="1">
    <location>
        <position position="69"/>
    </location>
</feature>
<evidence type="ECO:0000313" key="1">
    <source>
        <dbReference type="EMBL" id="CAB0001392.1"/>
    </source>
</evidence>
<dbReference type="AlphaFoldDB" id="A0A6H5GET0"/>
<name>A0A6H5GET0_9HEMI</name>